<proteinExistence type="predicted"/>
<evidence type="ECO:0000313" key="1">
    <source>
        <dbReference type="EMBL" id="CUN03697.1"/>
    </source>
</evidence>
<sequence>MSMKIYNAYRLKGDYDLISLNEFCDNLRKEVTKISEQMALDWVANKTLYYYNFKKLHGSQVVQDMIKETKNSKEMHETWKLVDVDRWDSLYWNISDMAFGRNLQNQRKREIIQIFPLQDKILVMFFGSKDIQNYLENTGHFDDYHYQNQCERPDAISEEEWNRRCIDWRKAIGPDYVPCKHGFCVELFDINNVFPKFVISDETIHIKNEEDQTKELIKTLSMSNVKGYPTNEKSFNEWFRFKESEEYKEWIKDAKKLIHSKCDFITTKEEFIDLLTDLHTNRWQIS</sequence>
<evidence type="ECO:0000313" key="2">
    <source>
        <dbReference type="Proteomes" id="UP000095598"/>
    </source>
</evidence>
<dbReference type="EMBL" id="CYXT01000017">
    <property type="protein sequence ID" value="CUN03697.1"/>
    <property type="molecule type" value="Genomic_DNA"/>
</dbReference>
<reference evidence="1 2" key="1">
    <citation type="submission" date="2015-09" db="EMBL/GenBank/DDBJ databases">
        <authorList>
            <consortium name="Pathogen Informatics"/>
        </authorList>
    </citation>
    <scope>NUCLEOTIDE SEQUENCE [LARGE SCALE GENOMIC DNA]</scope>
    <source>
        <strain evidence="1 2">2789STDY5608868</strain>
    </source>
</reference>
<protein>
    <submittedName>
        <fullName evidence="1">Uncharacterized protein</fullName>
    </submittedName>
</protein>
<organism evidence="1 2">
    <name type="scientific">Anaerostipes hadrus</name>
    <dbReference type="NCBI Taxonomy" id="649756"/>
    <lineage>
        <taxon>Bacteria</taxon>
        <taxon>Bacillati</taxon>
        <taxon>Bacillota</taxon>
        <taxon>Clostridia</taxon>
        <taxon>Lachnospirales</taxon>
        <taxon>Lachnospiraceae</taxon>
        <taxon>Anaerostipes</taxon>
    </lineage>
</organism>
<name>A0A173TNV9_ANAHA</name>
<dbReference type="AlphaFoldDB" id="A0A173TNV9"/>
<accession>A0A173TNV9</accession>
<dbReference type="RefSeq" id="WP_055259042.1">
    <property type="nucleotide sequence ID" value="NZ_CYXT01000017.1"/>
</dbReference>
<gene>
    <name evidence="1" type="ORF">ERS852425_02203</name>
</gene>
<dbReference type="Proteomes" id="UP000095598">
    <property type="component" value="Unassembled WGS sequence"/>
</dbReference>